<dbReference type="InterPro" id="IPR006975">
    <property type="entry name" value="NifQ"/>
</dbReference>
<organism evidence="1 2">
    <name type="scientific">Sulfurimonas diazotrophicus</name>
    <dbReference type="NCBI Taxonomy" id="3131939"/>
    <lineage>
        <taxon>Bacteria</taxon>
        <taxon>Pseudomonadati</taxon>
        <taxon>Campylobacterota</taxon>
        <taxon>Epsilonproteobacteria</taxon>
        <taxon>Campylobacterales</taxon>
        <taxon>Sulfurimonadaceae</taxon>
        <taxon>Sulfurimonas</taxon>
    </lineage>
</organism>
<keyword evidence="2" id="KW-1185">Reference proteome</keyword>
<sequence length="114" mass="13068">MTAIMPPEHVKMYEDVKTLLAAYAVNYYAKTVLAPLVAQKSLLMDHLYEDMGFNSRTEMGQFMKKNFPKLAEEKPKEKLWKKYIYDRVGSIAPACATCDDQLTCFKCMVKELSA</sequence>
<protein>
    <submittedName>
        <fullName evidence="1">Nitrogen fixation protein NifQ</fullName>
    </submittedName>
</protein>
<dbReference type="RefSeq" id="WP_345969179.1">
    <property type="nucleotide sequence ID" value="NZ_CP147920.1"/>
</dbReference>
<evidence type="ECO:0000313" key="1">
    <source>
        <dbReference type="EMBL" id="XAU14074.1"/>
    </source>
</evidence>
<accession>A0ABZ3H6Y4</accession>
<reference evidence="1 2" key="1">
    <citation type="submission" date="2024-03" db="EMBL/GenBank/DDBJ databases">
        <title>Sulfurimonas sp. HSL3-1.</title>
        <authorList>
            <person name="Wang S."/>
        </authorList>
    </citation>
    <scope>NUCLEOTIDE SEQUENCE [LARGE SCALE GENOMIC DNA]</scope>
    <source>
        <strain evidence="1 2">HSL3-1</strain>
    </source>
</reference>
<name>A0ABZ3H6Y4_9BACT</name>
<gene>
    <name evidence="1" type="ORF">WCY31_07370</name>
</gene>
<evidence type="ECO:0000313" key="2">
    <source>
        <dbReference type="Proteomes" id="UP001447842"/>
    </source>
</evidence>
<dbReference type="Proteomes" id="UP001447842">
    <property type="component" value="Chromosome"/>
</dbReference>
<dbReference type="Pfam" id="PF04891">
    <property type="entry name" value="NifQ"/>
    <property type="match status" value="1"/>
</dbReference>
<dbReference type="EMBL" id="CP147920">
    <property type="protein sequence ID" value="XAU14074.1"/>
    <property type="molecule type" value="Genomic_DNA"/>
</dbReference>
<proteinExistence type="predicted"/>